<dbReference type="EMBL" id="JNFF01000006">
    <property type="protein sequence ID" value="KEQ31674.1"/>
    <property type="molecule type" value="Genomic_DNA"/>
</dbReference>
<dbReference type="AlphaFoldDB" id="A0A081PLV1"/>
<dbReference type="Proteomes" id="UP000028007">
    <property type="component" value="Unassembled WGS sequence"/>
</dbReference>
<gene>
    <name evidence="1" type="ORF">N180_14345</name>
</gene>
<reference evidence="1 2" key="1">
    <citation type="journal article" date="1992" name="Int. J. Syst. Bacteriol.">
        <title>Sphingobacterium antarcticus sp. nov. a Psychrotrophic Bacterium from the Soils of Schirmacher Oasis, Antarctica.</title>
        <authorList>
            <person name="Shivaji S."/>
            <person name="Ray M.K."/>
            <person name="Rao N.S."/>
            <person name="Saiserr L."/>
            <person name="Jagannadham M.V."/>
            <person name="Kumar G.S."/>
            <person name="Reddy G."/>
            <person name="Bhargava P.M."/>
        </authorList>
    </citation>
    <scope>NUCLEOTIDE SEQUENCE [LARGE SCALE GENOMIC DNA]</scope>
    <source>
        <strain evidence="1 2">4BY</strain>
    </source>
</reference>
<dbReference type="RefSeq" id="WP_037437762.1">
    <property type="nucleotide sequence ID" value="NZ_JNFF01000006.1"/>
</dbReference>
<accession>A0A081PLV1</accession>
<name>A0A081PLV1_9SPHI</name>
<proteinExistence type="predicted"/>
<evidence type="ECO:0000313" key="1">
    <source>
        <dbReference type="EMBL" id="KEQ31674.1"/>
    </source>
</evidence>
<organism evidence="1 2">
    <name type="scientific">Pedobacter antarcticus 4BY</name>
    <dbReference type="NCBI Taxonomy" id="1358423"/>
    <lineage>
        <taxon>Bacteria</taxon>
        <taxon>Pseudomonadati</taxon>
        <taxon>Bacteroidota</taxon>
        <taxon>Sphingobacteriia</taxon>
        <taxon>Sphingobacteriales</taxon>
        <taxon>Sphingobacteriaceae</taxon>
        <taxon>Pedobacter</taxon>
    </lineage>
</organism>
<evidence type="ECO:0000313" key="2">
    <source>
        <dbReference type="Proteomes" id="UP000028007"/>
    </source>
</evidence>
<keyword evidence="2" id="KW-1185">Reference proteome</keyword>
<dbReference type="OrthoDB" id="765072at2"/>
<comment type="caution">
    <text evidence="1">The sequence shown here is derived from an EMBL/GenBank/DDBJ whole genome shotgun (WGS) entry which is preliminary data.</text>
</comment>
<sequence length="110" mass="12917">MTENNSKPKFEDFITFYEKAVLPLQKENIGLIRLDGQLKGDTRVTFAYFDYEGKTWRVNADTHVDRLKIAYDEFVKGNDPFVIKYLRDNRKAYLGIKGQPVRNAKLYIYA</sequence>
<protein>
    <submittedName>
        <fullName evidence="1">Uncharacterized protein</fullName>
    </submittedName>
</protein>